<protein>
    <submittedName>
        <fullName evidence="5 6">RCC1 and BTB domain-containing protein 1 isoform X1</fullName>
    </submittedName>
</protein>
<dbReference type="Proteomes" id="UP000694920">
    <property type="component" value="Unplaced"/>
</dbReference>
<reference evidence="5 6" key="1">
    <citation type="submission" date="2025-04" db="UniProtKB">
        <authorList>
            <consortium name="RefSeq"/>
        </authorList>
    </citation>
    <scope>IDENTIFICATION</scope>
</reference>
<dbReference type="SMART" id="SM00225">
    <property type="entry name" value="BTB"/>
    <property type="match status" value="1"/>
</dbReference>
<dbReference type="PANTHER" id="PTHR22872:SF10">
    <property type="entry name" value="ULTRAVIOLET-B RECEPTOR UVR8"/>
    <property type="match status" value="1"/>
</dbReference>
<dbReference type="SUPFAM" id="SSF54695">
    <property type="entry name" value="POZ domain"/>
    <property type="match status" value="1"/>
</dbReference>
<proteinExistence type="predicted"/>
<dbReference type="SUPFAM" id="SSF50985">
    <property type="entry name" value="RCC1/BLIP-II"/>
    <property type="match status" value="1"/>
</dbReference>
<gene>
    <name evidence="5 6" type="primary">LOC107274393</name>
</gene>
<dbReference type="Gene3D" id="3.30.710.10">
    <property type="entry name" value="Potassium Channel Kv1.1, Chain A"/>
    <property type="match status" value="1"/>
</dbReference>
<feature type="domain" description="BTB" evidence="3">
    <location>
        <begin position="374"/>
        <end position="441"/>
    </location>
</feature>
<dbReference type="RefSeq" id="XP_015608974.1">
    <property type="nucleotide sequence ID" value="XM_015753488.2"/>
</dbReference>
<dbReference type="InterPro" id="IPR000210">
    <property type="entry name" value="BTB/POZ_dom"/>
</dbReference>
<organism evidence="4 5">
    <name type="scientific">Cephus cinctus</name>
    <name type="common">Wheat stem sawfly</name>
    <dbReference type="NCBI Taxonomy" id="211228"/>
    <lineage>
        <taxon>Eukaryota</taxon>
        <taxon>Metazoa</taxon>
        <taxon>Ecdysozoa</taxon>
        <taxon>Arthropoda</taxon>
        <taxon>Hexapoda</taxon>
        <taxon>Insecta</taxon>
        <taxon>Pterygota</taxon>
        <taxon>Neoptera</taxon>
        <taxon>Endopterygota</taxon>
        <taxon>Hymenoptera</taxon>
        <taxon>Cephoidea</taxon>
        <taxon>Cephidae</taxon>
        <taxon>Cephus</taxon>
    </lineage>
</organism>
<dbReference type="CDD" id="cd18498">
    <property type="entry name" value="BACK_RCBTB1_2"/>
    <property type="match status" value="1"/>
</dbReference>
<dbReference type="RefSeq" id="XP_015608975.1">
    <property type="nucleotide sequence ID" value="XM_015753489.2"/>
</dbReference>
<dbReference type="PROSITE" id="PS00626">
    <property type="entry name" value="RCC1_2"/>
    <property type="match status" value="1"/>
</dbReference>
<evidence type="ECO:0000259" key="3">
    <source>
        <dbReference type="PROSITE" id="PS50097"/>
    </source>
</evidence>
<dbReference type="PANTHER" id="PTHR22872">
    <property type="entry name" value="BTK-BINDING PROTEIN-RELATED"/>
    <property type="match status" value="1"/>
</dbReference>
<dbReference type="PROSITE" id="PS50012">
    <property type="entry name" value="RCC1_3"/>
    <property type="match status" value="4"/>
</dbReference>
<dbReference type="PROSITE" id="PS50097">
    <property type="entry name" value="BTB"/>
    <property type="match status" value="1"/>
</dbReference>
<evidence type="ECO:0000313" key="5">
    <source>
        <dbReference type="RefSeq" id="XP_015608974.1"/>
    </source>
</evidence>
<evidence type="ECO:0000313" key="4">
    <source>
        <dbReference type="Proteomes" id="UP000694920"/>
    </source>
</evidence>
<dbReference type="KEGG" id="ccin:107274393"/>
<dbReference type="CDD" id="cd18298">
    <property type="entry name" value="BTB_POZ_RCBTB1_2"/>
    <property type="match status" value="1"/>
</dbReference>
<evidence type="ECO:0000256" key="2">
    <source>
        <dbReference type="PROSITE-ProRule" id="PRU00235"/>
    </source>
</evidence>
<feature type="repeat" description="RCC1" evidence="2">
    <location>
        <begin position="254"/>
        <end position="306"/>
    </location>
</feature>
<keyword evidence="4" id="KW-1185">Reference proteome</keyword>
<dbReference type="InterPro" id="IPR011333">
    <property type="entry name" value="SKP1/BTB/POZ_sf"/>
</dbReference>
<dbReference type="InterPro" id="IPR009091">
    <property type="entry name" value="RCC1/BLIP-II"/>
</dbReference>
<dbReference type="InterPro" id="IPR051625">
    <property type="entry name" value="Signaling_Regulatory_Domain"/>
</dbReference>
<dbReference type="Pfam" id="PF25390">
    <property type="entry name" value="WD40_RLD"/>
    <property type="match status" value="1"/>
</dbReference>
<dbReference type="PRINTS" id="PR00633">
    <property type="entry name" value="RCCNDNSATION"/>
</dbReference>
<accession>A0AAJ7FUK7</accession>
<dbReference type="InterPro" id="IPR058923">
    <property type="entry name" value="RCC1-like_dom"/>
</dbReference>
<dbReference type="GeneID" id="107274393"/>
<dbReference type="Pfam" id="PF00651">
    <property type="entry name" value="BTB"/>
    <property type="match status" value="1"/>
</dbReference>
<keyword evidence="1" id="KW-0677">Repeat</keyword>
<evidence type="ECO:0000256" key="1">
    <source>
        <dbReference type="ARBA" id="ARBA00022737"/>
    </source>
</evidence>
<name>A0AAJ7FUK7_CEPCN</name>
<evidence type="ECO:0000313" key="6">
    <source>
        <dbReference type="RefSeq" id="XP_015608975.1"/>
    </source>
</evidence>
<dbReference type="AlphaFoldDB" id="A0AAJ7FUK7"/>
<feature type="repeat" description="RCC1" evidence="2">
    <location>
        <begin position="202"/>
        <end position="253"/>
    </location>
</feature>
<feature type="repeat" description="RCC1" evidence="2">
    <location>
        <begin position="96"/>
        <end position="148"/>
    </location>
</feature>
<feature type="repeat" description="RCC1" evidence="2">
    <location>
        <begin position="149"/>
        <end position="201"/>
    </location>
</feature>
<dbReference type="InterPro" id="IPR000408">
    <property type="entry name" value="Reg_chr_condens"/>
</dbReference>
<dbReference type="Gene3D" id="2.130.10.30">
    <property type="entry name" value="Regulator of chromosome condensation 1/beta-lactamase-inhibitor protein II"/>
    <property type="match status" value="1"/>
</dbReference>
<sequence>MSRADLKNWPIFSLLEPDFITQISMVAVFGILGNEALIVTKNDMVYALGTNTSGCLGTGDSHSTLYPKKVDTLCEKRIKTFAYDSGPHVLALTHQGEVYSWGHNAYYEVGNGSSNQTHTPASICMNLSDKFVIDIACGSHHSLVLTDEGEVYAWGQNNCGQVGSGISSNQCAPRKVNSSLSTKKVISIACGQTSSIAVTDNGDVYAWGYNGVGQLGIGNYVNQLNPYKVATLVGVVIEKVVCGYAHTIALSDEGVLYVWGGNTYGQLGLGNKTNTCIPIRLDGVPEMGRVSDIAALHCNHISVAVGQGGRIFMWGQCRGQSVTRPTATPLATIHEALACYATPSVMHKPLILHAEEEIGILDCLKQAFDDPITSDLTIQVQGKPIHVHKSVLKIRCQYFRSMFQKHWVENDQNVLEHEQFSYDVYKSFLKYLYTDEVDLPPENALELLDLANAYFETQLKRRCVQMIKQGITVLNAAFLYSTAIENNAQELEEFCFKFALNHMTEIIQTPNFANLDEATLKTFIIKAAQAGAFKT</sequence>